<feature type="domain" description="Four-carbon acid sugar kinase nucleotide binding" evidence="8">
    <location>
        <begin position="301"/>
        <end position="463"/>
    </location>
</feature>
<evidence type="ECO:0000256" key="6">
    <source>
        <dbReference type="ARBA" id="ARBA00023277"/>
    </source>
</evidence>
<reference evidence="10 11" key="2">
    <citation type="submission" date="2012-08" db="EMBL/GenBank/DDBJ databases">
        <title>The Genome Sequence of Turicella otitidis ATCC 51513.</title>
        <authorList>
            <consortium name="The Broad Institute Genome Sequencing Platform"/>
            <person name="Earl A."/>
            <person name="Ward D."/>
            <person name="Feldgarden M."/>
            <person name="Gevers D."/>
            <person name="Huys G."/>
            <person name="Walker B."/>
            <person name="Young S.K."/>
            <person name="Zeng Q."/>
            <person name="Gargeya S."/>
            <person name="Fitzgerald M."/>
            <person name="Haas B."/>
            <person name="Abouelleil A."/>
            <person name="Alvarado L."/>
            <person name="Arachchi H.M."/>
            <person name="Berlin A.M."/>
            <person name="Chapman S.B."/>
            <person name="Goldberg J."/>
            <person name="Griggs A."/>
            <person name="Gujja S."/>
            <person name="Hansen M."/>
            <person name="Howarth C."/>
            <person name="Imamovic A."/>
            <person name="Larimer J."/>
            <person name="McCowen C."/>
            <person name="Montmayeur A."/>
            <person name="Murphy C."/>
            <person name="Neiman D."/>
            <person name="Pearson M."/>
            <person name="Priest M."/>
            <person name="Roberts A."/>
            <person name="Saif S."/>
            <person name="Shea T."/>
            <person name="Sisk P."/>
            <person name="Sykes S."/>
            <person name="Wortman J."/>
            <person name="Nusbaum C."/>
            <person name="Birren B."/>
        </authorList>
    </citation>
    <scope>NUCLEOTIDE SEQUENCE [LARGE SCALE GENOMIC DNA]</scope>
    <source>
        <strain evidence="10 11">ATCC 51513</strain>
    </source>
</reference>
<dbReference type="Pfam" id="PF07005">
    <property type="entry name" value="SBD_N"/>
    <property type="match status" value="1"/>
</dbReference>
<dbReference type="Gene3D" id="3.40.980.20">
    <property type="entry name" value="Four-carbon acid sugar kinase, nucleotide binding domain"/>
    <property type="match status" value="1"/>
</dbReference>
<dbReference type="OrthoDB" id="153193at2"/>
<evidence type="ECO:0000256" key="5">
    <source>
        <dbReference type="ARBA" id="ARBA00022840"/>
    </source>
</evidence>
<reference evidence="9 12" key="1">
    <citation type="journal article" date="2012" name="J. Bacteriol.">
        <title>Draft Genome Sequence of Turicella otitidis ATCC 51513, Isolated from Middle Ear Fluid from a Child with Otitis Media.</title>
        <authorList>
            <person name="Brinkrolf K."/>
            <person name="Schneider J."/>
            <person name="Knecht M."/>
            <person name="Ruckert C."/>
            <person name="Tauch A."/>
        </authorList>
    </citation>
    <scope>NUCLEOTIDE SEQUENCE [LARGE SCALE GENOMIC DNA]</scope>
    <source>
        <strain evidence="9 12">ATCC 51513</strain>
    </source>
</reference>
<dbReference type="EMBL" id="CAJZ01000078">
    <property type="protein sequence ID" value="CCI83248.1"/>
    <property type="molecule type" value="Genomic_DNA"/>
</dbReference>
<keyword evidence="11" id="KW-1185">Reference proteome</keyword>
<dbReference type="GO" id="GO:0005524">
    <property type="term" value="F:ATP binding"/>
    <property type="evidence" value="ECO:0007669"/>
    <property type="project" value="UniProtKB-KW"/>
</dbReference>
<keyword evidence="3" id="KW-0547">Nucleotide-binding</keyword>
<dbReference type="AlphaFoldDB" id="I7IWU2"/>
<dbReference type="SUPFAM" id="SSF142764">
    <property type="entry name" value="YgbK-like"/>
    <property type="match status" value="1"/>
</dbReference>
<proteinExistence type="inferred from homology"/>
<dbReference type="GO" id="GO:0016301">
    <property type="term" value="F:kinase activity"/>
    <property type="evidence" value="ECO:0007669"/>
    <property type="project" value="UniProtKB-KW"/>
</dbReference>
<evidence type="ECO:0000313" key="10">
    <source>
        <dbReference type="EMBL" id="EJZ82058.1"/>
    </source>
</evidence>
<dbReference type="Pfam" id="PF17042">
    <property type="entry name" value="NBD_C"/>
    <property type="match status" value="1"/>
</dbReference>
<dbReference type="Proteomes" id="UP000011016">
    <property type="component" value="Unassembled WGS sequence"/>
</dbReference>
<evidence type="ECO:0000259" key="7">
    <source>
        <dbReference type="Pfam" id="PF07005"/>
    </source>
</evidence>
<dbReference type="eggNOG" id="COG3395">
    <property type="taxonomic scope" value="Bacteria"/>
</dbReference>
<evidence type="ECO:0000256" key="3">
    <source>
        <dbReference type="ARBA" id="ARBA00022741"/>
    </source>
</evidence>
<dbReference type="InterPro" id="IPR010737">
    <property type="entry name" value="4-carb_acid_sugar_kinase_N"/>
</dbReference>
<dbReference type="InterPro" id="IPR031475">
    <property type="entry name" value="NBD_C"/>
</dbReference>
<dbReference type="STRING" id="29321.AAV33_09450"/>
<evidence type="ECO:0000313" key="12">
    <source>
        <dbReference type="Proteomes" id="UP000011016"/>
    </source>
</evidence>
<dbReference type="Gene3D" id="3.40.50.10840">
    <property type="entry name" value="Putative sugar-binding, N-terminal domain"/>
    <property type="match status" value="1"/>
</dbReference>
<name>I7IWU2_9CORY</name>
<dbReference type="InterPro" id="IPR037051">
    <property type="entry name" value="4-carb_acid_sugar_kinase_N_sf"/>
</dbReference>
<evidence type="ECO:0000313" key="11">
    <source>
        <dbReference type="Proteomes" id="UP000006078"/>
    </source>
</evidence>
<dbReference type="HOGENOM" id="CLU_044742_0_0_11"/>
<dbReference type="Proteomes" id="UP000006078">
    <property type="component" value="Unassembled WGS sequence"/>
</dbReference>
<evidence type="ECO:0000256" key="1">
    <source>
        <dbReference type="ARBA" id="ARBA00005715"/>
    </source>
</evidence>
<comment type="caution">
    <text evidence="9">The sequence shown here is derived from an EMBL/GenBank/DDBJ whole genome shotgun (WGS) entry which is preliminary data.</text>
</comment>
<keyword evidence="6" id="KW-0119">Carbohydrate metabolism</keyword>
<keyword evidence="5" id="KW-0067">ATP-binding</keyword>
<protein>
    <submittedName>
        <fullName evidence="9">Uncharacterized protein</fullName>
    </submittedName>
</protein>
<evidence type="ECO:0000259" key="8">
    <source>
        <dbReference type="Pfam" id="PF17042"/>
    </source>
</evidence>
<keyword evidence="4" id="KW-0418">Kinase</keyword>
<dbReference type="PATRIC" id="fig|883169.3.peg.1006"/>
<evidence type="ECO:0000256" key="2">
    <source>
        <dbReference type="ARBA" id="ARBA00022679"/>
    </source>
</evidence>
<organism evidence="9 12">
    <name type="scientific">Corynebacterium otitidis ATCC 51513</name>
    <dbReference type="NCBI Taxonomy" id="883169"/>
    <lineage>
        <taxon>Bacteria</taxon>
        <taxon>Bacillati</taxon>
        <taxon>Actinomycetota</taxon>
        <taxon>Actinomycetes</taxon>
        <taxon>Mycobacteriales</taxon>
        <taxon>Corynebacteriaceae</taxon>
        <taxon>Corynebacterium</taxon>
    </lineage>
</organism>
<dbReference type="EMBL" id="AHAE01000045">
    <property type="protein sequence ID" value="EJZ82058.1"/>
    <property type="molecule type" value="Genomic_DNA"/>
</dbReference>
<evidence type="ECO:0000256" key="4">
    <source>
        <dbReference type="ARBA" id="ARBA00022777"/>
    </source>
</evidence>
<feature type="domain" description="Four-carbon acid sugar kinase N-terminal" evidence="7">
    <location>
        <begin position="35"/>
        <end position="277"/>
    </location>
</feature>
<dbReference type="InterPro" id="IPR042213">
    <property type="entry name" value="NBD_C_sf"/>
</dbReference>
<dbReference type="RefSeq" id="WP_004600931.1">
    <property type="nucleotide sequence ID" value="NZ_HF541866.1"/>
</dbReference>
<comment type="similarity">
    <text evidence="1">Belongs to the four-carbon acid sugar kinase family.</text>
</comment>
<accession>I7IWU2</accession>
<sequence>MTDPAADPTASLPAPAEASAAEVAAAAPPPGEEVLVVLDDDPTGTQPVAGLPVLAAWEPADFAWALGTGARAIYVMTNSRSLSPRRAEEVNREVARNAYAAAKEAGGVRLRFASRSDSTLRGHFPLETDVLAEEVAAATGRPVDAVLLVPAFPDAGRVTVGGVHYARNSEGSYVPVGETEFAGDASFGFRSSRLDEWVEEKTGGRVPAAKVVSVPIEAIRRDVDEVGDLIAAAPRGAVIAADAVTEEDLRRLALGVIRAEARGRTLLYRVGPTFVRARIGLEPPAPLNGVEPPAGATAGGLVVVGSHVALTTRQLERLRAERDVAELVLDVEELLDEGRRDAHLAAVIDEAVSALTDRTVVVSTSRTLVRGRDADESLAIARSVSGAVVEAVAGIVARATPRFVVAKGGITSSDVATKGLGIRRAMVAGPLGDGIISLWRGADERSEGLSYVVFAGNVGDDGSLAKVVAKLSA</sequence>
<evidence type="ECO:0000313" key="9">
    <source>
        <dbReference type="EMBL" id="CCI83248.1"/>
    </source>
</evidence>
<gene>
    <name evidence="9" type="ORF">BN46_0509</name>
    <name evidence="10" type="ORF">HMPREF9719_01041</name>
</gene>
<keyword evidence="2" id="KW-0808">Transferase</keyword>